<name>A0AAD5YN37_9AGAR</name>
<dbReference type="Gene3D" id="1.10.238.200">
    <property type="entry name" value="Cullin, PONY binding domain"/>
    <property type="match status" value="1"/>
</dbReference>
<dbReference type="Pfam" id="PF03556">
    <property type="entry name" value="Cullin_binding"/>
    <property type="match status" value="1"/>
</dbReference>
<feature type="region of interest" description="Disordered" evidence="2">
    <location>
        <begin position="21"/>
        <end position="155"/>
    </location>
</feature>
<dbReference type="InterPro" id="IPR005176">
    <property type="entry name" value="PONY_dom"/>
</dbReference>
<feature type="compositionally biased region" description="Basic and acidic residues" evidence="2">
    <location>
        <begin position="27"/>
        <end position="38"/>
    </location>
</feature>
<dbReference type="GO" id="GO:0032182">
    <property type="term" value="F:ubiquitin-like protein binding"/>
    <property type="evidence" value="ECO:0007669"/>
    <property type="project" value="TreeGrafter"/>
</dbReference>
<dbReference type="GO" id="GO:0097602">
    <property type="term" value="F:cullin family protein binding"/>
    <property type="evidence" value="ECO:0007669"/>
    <property type="project" value="TreeGrafter"/>
</dbReference>
<dbReference type="GO" id="GO:0045116">
    <property type="term" value="P:protein neddylation"/>
    <property type="evidence" value="ECO:0007669"/>
    <property type="project" value="TreeGrafter"/>
</dbReference>
<dbReference type="PANTHER" id="PTHR12281:SF12">
    <property type="entry name" value="DEFECTIVE IN CULLIN NEDDYLATION PROTEIN"/>
    <property type="match status" value="1"/>
</dbReference>
<evidence type="ECO:0000256" key="2">
    <source>
        <dbReference type="SAM" id="MobiDB-lite"/>
    </source>
</evidence>
<evidence type="ECO:0000313" key="5">
    <source>
        <dbReference type="Proteomes" id="UP001213000"/>
    </source>
</evidence>
<dbReference type="Proteomes" id="UP001213000">
    <property type="component" value="Unassembled WGS sequence"/>
</dbReference>
<comment type="caution">
    <text evidence="4">The sequence shown here is derived from an EMBL/GenBank/DDBJ whole genome shotgun (WGS) entry which is preliminary data.</text>
</comment>
<keyword evidence="5" id="KW-1185">Reference proteome</keyword>
<feature type="compositionally biased region" description="Basic residues" evidence="2">
    <location>
        <begin position="91"/>
        <end position="106"/>
    </location>
</feature>
<dbReference type="GO" id="GO:0031624">
    <property type="term" value="F:ubiquitin conjugating enzyme binding"/>
    <property type="evidence" value="ECO:0007669"/>
    <property type="project" value="TreeGrafter"/>
</dbReference>
<accession>A0AAD5YN37</accession>
<dbReference type="InterPro" id="IPR014764">
    <property type="entry name" value="DCN-prot"/>
</dbReference>
<gene>
    <name evidence="4" type="ORF">NP233_g8502</name>
</gene>
<reference evidence="4" key="1">
    <citation type="submission" date="2022-07" db="EMBL/GenBank/DDBJ databases">
        <title>Genome Sequence of Leucocoprinus birnbaumii.</title>
        <authorList>
            <person name="Buettner E."/>
        </authorList>
    </citation>
    <scope>NUCLEOTIDE SEQUENCE</scope>
    <source>
        <strain evidence="4">VT141</strain>
    </source>
</reference>
<organism evidence="4 5">
    <name type="scientific">Leucocoprinus birnbaumii</name>
    <dbReference type="NCBI Taxonomy" id="56174"/>
    <lineage>
        <taxon>Eukaryota</taxon>
        <taxon>Fungi</taxon>
        <taxon>Dikarya</taxon>
        <taxon>Basidiomycota</taxon>
        <taxon>Agaricomycotina</taxon>
        <taxon>Agaricomycetes</taxon>
        <taxon>Agaricomycetidae</taxon>
        <taxon>Agaricales</taxon>
        <taxon>Agaricineae</taxon>
        <taxon>Agaricaceae</taxon>
        <taxon>Leucocoprinus</taxon>
    </lineage>
</organism>
<dbReference type="PROSITE" id="PS51229">
    <property type="entry name" value="DCUN1"/>
    <property type="match status" value="1"/>
</dbReference>
<dbReference type="Gene3D" id="1.10.238.10">
    <property type="entry name" value="EF-hand"/>
    <property type="match status" value="1"/>
</dbReference>
<dbReference type="EMBL" id="JANIEX010000692">
    <property type="protein sequence ID" value="KAJ3564119.1"/>
    <property type="molecule type" value="Genomic_DNA"/>
</dbReference>
<dbReference type="PANTHER" id="PTHR12281">
    <property type="entry name" value="RP42 RELATED"/>
    <property type="match status" value="1"/>
</dbReference>
<protein>
    <recommendedName>
        <fullName evidence="1">Defective in cullin neddylation protein</fullName>
    </recommendedName>
</protein>
<sequence>MPPKVNHPPGSGGLLELTIFALSGQRKHNEDNAKEPTRSTRSSTRTKAASVKNDSTEAASTKTAAKRATKASSSKNQVEDHEDSAEQQPAKKARTSKATGKGKKQTKSAAAPSDEEHKVKQSKSSSSTHVETHSANPKAPPPPEAPVIPPADDAPYTPQRALALFESYADPDEPNVIGPEGFEKLCSESALSMEGSVPLILAWQMNAKEMAKISKEEWVNGTRDLRISSPKHLATALTDLENLLVFGKPPIKKAKSDPYDRTKYWHYAANTKEAFRKLYLYCFMLVKPPSSKNIEMETAVAFWSVLLGPKYPLMRDVLEYINEKGTYRAANKDLWNMMLEFCETVNPNLDNFEADGAWPTLLDEFASWKKAKSEA</sequence>
<comment type="function">
    <text evidence="1">Neddylation of cullins play an essential role in the regulation of SCF-type complexes activity.</text>
</comment>
<dbReference type="InterPro" id="IPR042460">
    <property type="entry name" value="DCN1-like_PONY"/>
</dbReference>
<dbReference type="GO" id="GO:0000151">
    <property type="term" value="C:ubiquitin ligase complex"/>
    <property type="evidence" value="ECO:0007669"/>
    <property type="project" value="TreeGrafter"/>
</dbReference>
<proteinExistence type="predicted"/>
<evidence type="ECO:0000256" key="1">
    <source>
        <dbReference type="RuleBase" id="RU410713"/>
    </source>
</evidence>
<dbReference type="AlphaFoldDB" id="A0AAD5YN37"/>
<feature type="compositionally biased region" description="Pro residues" evidence="2">
    <location>
        <begin position="138"/>
        <end position="149"/>
    </location>
</feature>
<feature type="domain" description="DCUN1" evidence="3">
    <location>
        <begin position="156"/>
        <end position="370"/>
    </location>
</feature>
<evidence type="ECO:0000313" key="4">
    <source>
        <dbReference type="EMBL" id="KAJ3564119.1"/>
    </source>
</evidence>
<evidence type="ECO:0000259" key="3">
    <source>
        <dbReference type="PROSITE" id="PS51229"/>
    </source>
</evidence>